<proteinExistence type="predicted"/>
<dbReference type="InterPro" id="IPR037873">
    <property type="entry name" value="BamE-like"/>
</dbReference>
<dbReference type="RefSeq" id="WP_083563419.1">
    <property type="nucleotide sequence ID" value="NZ_AQQV01000005.1"/>
</dbReference>
<dbReference type="Gene3D" id="3.30.1450.10">
    <property type="match status" value="1"/>
</dbReference>
<dbReference type="STRING" id="1317117.ATO7_15867"/>
<evidence type="ECO:0000313" key="2">
    <source>
        <dbReference type="EMBL" id="ORE85275.1"/>
    </source>
</evidence>
<reference evidence="2 3" key="1">
    <citation type="submission" date="2013-04" db="EMBL/GenBank/DDBJ databases">
        <title>Oceanococcus atlanticus 22II-S10r2 Genome Sequencing.</title>
        <authorList>
            <person name="Lai Q."/>
            <person name="Li G."/>
            <person name="Shao Z."/>
        </authorList>
    </citation>
    <scope>NUCLEOTIDE SEQUENCE [LARGE SCALE GENOMIC DNA]</scope>
    <source>
        <strain evidence="2 3">22II-S10r2</strain>
    </source>
</reference>
<evidence type="ECO:0000256" key="1">
    <source>
        <dbReference type="ARBA" id="ARBA00022729"/>
    </source>
</evidence>
<sequence length="86" mass="9301">MMKPSSPFLLAALCLALVGCDRLSAENYDKLEVGMPYDEVVAILGEPTECTAVVNTKSCRWGKDDKYVDAKIVGESVIFLSAKGID</sequence>
<protein>
    <submittedName>
        <fullName evidence="2">Lipoprotein</fullName>
    </submittedName>
</protein>
<name>A0A1Y1SAB5_9GAMM</name>
<evidence type="ECO:0000313" key="3">
    <source>
        <dbReference type="Proteomes" id="UP000192342"/>
    </source>
</evidence>
<dbReference type="AlphaFoldDB" id="A0A1Y1SAB5"/>
<keyword evidence="1" id="KW-0732">Signal</keyword>
<dbReference type="PROSITE" id="PS51257">
    <property type="entry name" value="PROKAR_LIPOPROTEIN"/>
    <property type="match status" value="1"/>
</dbReference>
<accession>A0A1Y1SAB5</accession>
<gene>
    <name evidence="2" type="ORF">ATO7_15867</name>
</gene>
<keyword evidence="3" id="KW-1185">Reference proteome</keyword>
<comment type="caution">
    <text evidence="2">The sequence shown here is derived from an EMBL/GenBank/DDBJ whole genome shotgun (WGS) entry which is preliminary data.</text>
</comment>
<organism evidence="2 3">
    <name type="scientific">Oceanococcus atlanticus</name>
    <dbReference type="NCBI Taxonomy" id="1317117"/>
    <lineage>
        <taxon>Bacteria</taxon>
        <taxon>Pseudomonadati</taxon>
        <taxon>Pseudomonadota</taxon>
        <taxon>Gammaproteobacteria</taxon>
        <taxon>Chromatiales</taxon>
        <taxon>Oceanococcaceae</taxon>
        <taxon>Oceanococcus</taxon>
    </lineage>
</organism>
<dbReference type="EMBL" id="AQQV01000005">
    <property type="protein sequence ID" value="ORE85275.1"/>
    <property type="molecule type" value="Genomic_DNA"/>
</dbReference>
<keyword evidence="2" id="KW-0449">Lipoprotein</keyword>
<dbReference type="Proteomes" id="UP000192342">
    <property type="component" value="Unassembled WGS sequence"/>
</dbReference>